<dbReference type="GO" id="GO:0003676">
    <property type="term" value="F:nucleic acid binding"/>
    <property type="evidence" value="ECO:0007669"/>
    <property type="project" value="InterPro"/>
</dbReference>
<dbReference type="EMBL" id="JABEZX010347949">
    <property type="protein sequence ID" value="MBA0576418.1"/>
    <property type="molecule type" value="Genomic_DNA"/>
</dbReference>
<feature type="non-terminal residue" evidence="2">
    <location>
        <position position="1"/>
    </location>
</feature>
<dbReference type="InterPro" id="IPR043128">
    <property type="entry name" value="Rev_trsase/Diguanyl_cyclase"/>
</dbReference>
<feature type="domain" description="RNase H type-1" evidence="1">
    <location>
        <begin position="37"/>
        <end position="93"/>
    </location>
</feature>
<organism evidence="2 3">
    <name type="scientific">Gossypium lobatum</name>
    <dbReference type="NCBI Taxonomy" id="34289"/>
    <lineage>
        <taxon>Eukaryota</taxon>
        <taxon>Viridiplantae</taxon>
        <taxon>Streptophyta</taxon>
        <taxon>Embryophyta</taxon>
        <taxon>Tracheophyta</taxon>
        <taxon>Spermatophyta</taxon>
        <taxon>Magnoliopsida</taxon>
        <taxon>eudicotyledons</taxon>
        <taxon>Gunneridae</taxon>
        <taxon>Pentapetalae</taxon>
        <taxon>rosids</taxon>
        <taxon>malvids</taxon>
        <taxon>Malvales</taxon>
        <taxon>Malvaceae</taxon>
        <taxon>Malvoideae</taxon>
        <taxon>Gossypium</taxon>
    </lineage>
</organism>
<dbReference type="PANTHER" id="PTHR34023">
    <property type="entry name" value="RNASE H DOMAIN-CONTAINING PROTEIN"/>
    <property type="match status" value="1"/>
</dbReference>
<accession>A0A7J8NHE3</accession>
<dbReference type="Gene3D" id="3.30.70.270">
    <property type="match status" value="1"/>
</dbReference>
<dbReference type="AlphaFoldDB" id="A0A7J8NHE3"/>
<dbReference type="Proteomes" id="UP000593572">
    <property type="component" value="Unassembled WGS sequence"/>
</dbReference>
<reference evidence="2 3" key="1">
    <citation type="journal article" date="2019" name="Genome Biol. Evol.">
        <title>Insights into the evolution of the New World diploid cottons (Gossypium, subgenus Houzingenia) based on genome sequencing.</title>
        <authorList>
            <person name="Grover C.E."/>
            <person name="Arick M.A. 2nd"/>
            <person name="Thrash A."/>
            <person name="Conover J.L."/>
            <person name="Sanders W.S."/>
            <person name="Peterson D.G."/>
            <person name="Frelichowski J.E."/>
            <person name="Scheffler J.A."/>
            <person name="Scheffler B.E."/>
            <person name="Wendel J.F."/>
        </authorList>
    </citation>
    <scope>NUCLEOTIDE SEQUENCE [LARGE SCALE GENOMIC DNA]</scope>
    <source>
        <strain evidence="2">157</strain>
        <tissue evidence="2">Leaf</tissue>
    </source>
</reference>
<evidence type="ECO:0000259" key="1">
    <source>
        <dbReference type="Pfam" id="PF13456"/>
    </source>
</evidence>
<sequence length="157" mass="18302">MKTWMLARSRASSVWIQVELFVTGKETRSWTIIVYWGSSDNLENVISISDKLFEGSKSKLIRRIQQILASKRNWSLRYVLREKNKIANALAKMTLSNDETLHMFKEPPMEIKEILDKASFLDNSTLNIPMIDDLFDQFRGALVFLTIDLRFGYHRLG</sequence>
<evidence type="ECO:0000313" key="2">
    <source>
        <dbReference type="EMBL" id="MBA0576418.1"/>
    </source>
</evidence>
<name>A0A7J8NHE3_9ROSI</name>
<dbReference type="Pfam" id="PF13456">
    <property type="entry name" value="RVT_3"/>
    <property type="match status" value="1"/>
</dbReference>
<dbReference type="GO" id="GO:0004523">
    <property type="term" value="F:RNA-DNA hybrid ribonuclease activity"/>
    <property type="evidence" value="ECO:0007669"/>
    <property type="project" value="InterPro"/>
</dbReference>
<comment type="caution">
    <text evidence="2">The sequence shown here is derived from an EMBL/GenBank/DDBJ whole genome shotgun (WGS) entry which is preliminary data.</text>
</comment>
<dbReference type="InterPro" id="IPR002156">
    <property type="entry name" value="RNaseH_domain"/>
</dbReference>
<protein>
    <recommendedName>
        <fullName evidence="1">RNase H type-1 domain-containing protein</fullName>
    </recommendedName>
</protein>
<proteinExistence type="predicted"/>
<keyword evidence="3" id="KW-1185">Reference proteome</keyword>
<gene>
    <name evidence="2" type="ORF">Golob_027536</name>
</gene>
<dbReference type="PANTHER" id="PTHR34023:SF4">
    <property type="entry name" value="RNASE H TYPE-1 DOMAIN-CONTAINING PROTEIN"/>
    <property type="match status" value="1"/>
</dbReference>
<evidence type="ECO:0000313" key="3">
    <source>
        <dbReference type="Proteomes" id="UP000593572"/>
    </source>
</evidence>